<feature type="compositionally biased region" description="Acidic residues" evidence="1">
    <location>
        <begin position="88"/>
        <end position="110"/>
    </location>
</feature>
<protein>
    <submittedName>
        <fullName evidence="3">Uncharacterized protein</fullName>
    </submittedName>
</protein>
<keyword evidence="2" id="KW-0732">Signal</keyword>
<feature type="compositionally biased region" description="Pro residues" evidence="1">
    <location>
        <begin position="213"/>
        <end position="223"/>
    </location>
</feature>
<name>A0A2T0TCG2_9PSEU</name>
<proteinExistence type="predicted"/>
<feature type="chain" id="PRO_5015543443" evidence="2">
    <location>
        <begin position="32"/>
        <end position="285"/>
    </location>
</feature>
<evidence type="ECO:0000313" key="4">
    <source>
        <dbReference type="Proteomes" id="UP000239494"/>
    </source>
</evidence>
<accession>A0A2T0TCG2</accession>
<feature type="compositionally biased region" description="Polar residues" evidence="1">
    <location>
        <begin position="274"/>
        <end position="285"/>
    </location>
</feature>
<organism evidence="3 4">
    <name type="scientific">Umezawaea tangerina</name>
    <dbReference type="NCBI Taxonomy" id="84725"/>
    <lineage>
        <taxon>Bacteria</taxon>
        <taxon>Bacillati</taxon>
        <taxon>Actinomycetota</taxon>
        <taxon>Actinomycetes</taxon>
        <taxon>Pseudonocardiales</taxon>
        <taxon>Pseudonocardiaceae</taxon>
        <taxon>Umezawaea</taxon>
    </lineage>
</organism>
<evidence type="ECO:0000256" key="2">
    <source>
        <dbReference type="SAM" id="SignalP"/>
    </source>
</evidence>
<feature type="signal peptide" evidence="2">
    <location>
        <begin position="1"/>
        <end position="31"/>
    </location>
</feature>
<comment type="caution">
    <text evidence="3">The sequence shown here is derived from an EMBL/GenBank/DDBJ whole genome shotgun (WGS) entry which is preliminary data.</text>
</comment>
<feature type="region of interest" description="Disordered" evidence="1">
    <location>
        <begin position="88"/>
        <end position="122"/>
    </location>
</feature>
<gene>
    <name evidence="3" type="ORF">CLV43_10388</name>
</gene>
<evidence type="ECO:0000313" key="3">
    <source>
        <dbReference type="EMBL" id="PRY43345.1"/>
    </source>
</evidence>
<keyword evidence="4" id="KW-1185">Reference proteome</keyword>
<sequence>MRSTGSLLVRALTIGGLAAAAWLVGGAVASADTVDHGVGDTRAVDIVHSVLAEHRVSVEDTQVDVTGISEQWTTAMAAAPVDLGFLEPADEPEQDAEPEETTPAEDDSSTEELSFSGGIISNATERSGTISNAMPAELYAAKVEAKVAAKLAAQPAPDPVVEAPAPVVAEAEVVVAPVAVQQWTIPAIHVSAPVVDVEPAAPSSGPEWETPRPAAPAPAPQPASAPTAPTASSSGHDTSGGARGGASAVTTAQAAPRAPSTWTVERRDEARTPGSVQGLPSSSPD</sequence>
<dbReference type="Proteomes" id="UP000239494">
    <property type="component" value="Unassembled WGS sequence"/>
</dbReference>
<feature type="region of interest" description="Disordered" evidence="1">
    <location>
        <begin position="198"/>
        <end position="285"/>
    </location>
</feature>
<evidence type="ECO:0000256" key="1">
    <source>
        <dbReference type="SAM" id="MobiDB-lite"/>
    </source>
</evidence>
<dbReference type="EMBL" id="PVTF01000003">
    <property type="protein sequence ID" value="PRY43345.1"/>
    <property type="molecule type" value="Genomic_DNA"/>
</dbReference>
<feature type="compositionally biased region" description="Low complexity" evidence="1">
    <location>
        <begin position="224"/>
        <end position="234"/>
    </location>
</feature>
<reference evidence="3 4" key="1">
    <citation type="submission" date="2018-03" db="EMBL/GenBank/DDBJ databases">
        <title>Genomic Encyclopedia of Archaeal and Bacterial Type Strains, Phase II (KMG-II): from individual species to whole genera.</title>
        <authorList>
            <person name="Goeker M."/>
        </authorList>
    </citation>
    <scope>NUCLEOTIDE SEQUENCE [LARGE SCALE GENOMIC DNA]</scope>
    <source>
        <strain evidence="3 4">DSM 44720</strain>
    </source>
</reference>
<dbReference type="AlphaFoldDB" id="A0A2T0TCG2"/>